<comment type="caution">
    <text evidence="2">The sequence shown here is derived from an EMBL/GenBank/DDBJ whole genome shotgun (WGS) entry which is preliminary data.</text>
</comment>
<dbReference type="EMBL" id="JBHSWH010000001">
    <property type="protein sequence ID" value="MFC6706449.1"/>
    <property type="molecule type" value="Genomic_DNA"/>
</dbReference>
<evidence type="ECO:0000313" key="2">
    <source>
        <dbReference type="EMBL" id="MFC6706449.1"/>
    </source>
</evidence>
<accession>A0ABW2AHP7</accession>
<organism evidence="2 3">
    <name type="scientific">Flexivirga alba</name>
    <dbReference type="NCBI Taxonomy" id="702742"/>
    <lineage>
        <taxon>Bacteria</taxon>
        <taxon>Bacillati</taxon>
        <taxon>Actinomycetota</taxon>
        <taxon>Actinomycetes</taxon>
        <taxon>Micrococcales</taxon>
        <taxon>Dermacoccaceae</taxon>
        <taxon>Flexivirga</taxon>
    </lineage>
</organism>
<protein>
    <submittedName>
        <fullName evidence="2">Uncharacterized protein</fullName>
    </submittedName>
</protein>
<dbReference type="RefSeq" id="WP_382403109.1">
    <property type="nucleotide sequence ID" value="NZ_JBHSWH010000001.1"/>
</dbReference>
<gene>
    <name evidence="2" type="ORF">ACFQDH_14580</name>
</gene>
<feature type="region of interest" description="Disordered" evidence="1">
    <location>
        <begin position="1"/>
        <end position="54"/>
    </location>
</feature>
<dbReference type="Proteomes" id="UP001596298">
    <property type="component" value="Unassembled WGS sequence"/>
</dbReference>
<keyword evidence="3" id="KW-1185">Reference proteome</keyword>
<reference evidence="3" key="1">
    <citation type="journal article" date="2019" name="Int. J. Syst. Evol. Microbiol.">
        <title>The Global Catalogue of Microorganisms (GCM) 10K type strain sequencing project: providing services to taxonomists for standard genome sequencing and annotation.</title>
        <authorList>
            <consortium name="The Broad Institute Genomics Platform"/>
            <consortium name="The Broad Institute Genome Sequencing Center for Infectious Disease"/>
            <person name="Wu L."/>
            <person name="Ma J."/>
        </authorList>
    </citation>
    <scope>NUCLEOTIDE SEQUENCE [LARGE SCALE GENOMIC DNA]</scope>
    <source>
        <strain evidence="3">CCUG 58127</strain>
    </source>
</reference>
<sequence>MSQRKRPASKGRGNQRRGNKRVAPQGDSLVGTEVEVEVGDVAHGDTASPATTVG</sequence>
<feature type="compositionally biased region" description="Basic residues" evidence="1">
    <location>
        <begin position="1"/>
        <end position="20"/>
    </location>
</feature>
<name>A0ABW2AHP7_9MICO</name>
<evidence type="ECO:0000256" key="1">
    <source>
        <dbReference type="SAM" id="MobiDB-lite"/>
    </source>
</evidence>
<evidence type="ECO:0000313" key="3">
    <source>
        <dbReference type="Proteomes" id="UP001596298"/>
    </source>
</evidence>
<proteinExistence type="predicted"/>